<dbReference type="EC" id="3.1.3.-" evidence="1"/>
<dbReference type="PANTHER" id="PTHR10000">
    <property type="entry name" value="PHOSPHOSERINE PHOSPHATASE"/>
    <property type="match status" value="1"/>
</dbReference>
<dbReference type="Gene3D" id="3.30.1240.10">
    <property type="match status" value="1"/>
</dbReference>
<name>A0A173UQ36_EUBRA</name>
<dbReference type="Gene3D" id="3.40.50.1000">
    <property type="entry name" value="HAD superfamily/HAD-like"/>
    <property type="match status" value="1"/>
</dbReference>
<dbReference type="NCBIfam" id="TIGR00099">
    <property type="entry name" value="Cof-subfamily"/>
    <property type="match status" value="1"/>
</dbReference>
<dbReference type="InterPro" id="IPR006379">
    <property type="entry name" value="HAD-SF_hydro_IIB"/>
</dbReference>
<dbReference type="PANTHER" id="PTHR10000:SF8">
    <property type="entry name" value="HAD SUPERFAMILY HYDROLASE-LIKE, TYPE 3"/>
    <property type="match status" value="1"/>
</dbReference>
<evidence type="ECO:0000313" key="1">
    <source>
        <dbReference type="EMBL" id="CUN16466.1"/>
    </source>
</evidence>
<sequence length="277" mass="31110">MEKKIFFIDFDGTLMRDDKTISDKNREALRNAVDQGHYIALATGRAVSSGRRIAKELGLTRPGCYLVAYNGGTIYDFSADCILSNKRLPIEYAEYLLREATEAGIHIQTYSDTQVLAAERSKELDFYTKKTGMPCRITGNLNSMLYEEPPKMLLIDLEHKERLEAFQQAHAEWEKEKCSSFFSCKEYLEYCPLGANKGYGVAFLCDFLGVPIEHAVAIGDEENDISMIRNAGVGVAMKNAVQSVKDAADYITEHDNNEDGVAEVIEKFSPDIQVERT</sequence>
<accession>A0A173UQ36</accession>
<dbReference type="Pfam" id="PF08282">
    <property type="entry name" value="Hydrolase_3"/>
    <property type="match status" value="1"/>
</dbReference>
<evidence type="ECO:0000313" key="2">
    <source>
        <dbReference type="Proteomes" id="UP000095492"/>
    </source>
</evidence>
<dbReference type="GO" id="GO:0000287">
    <property type="term" value="F:magnesium ion binding"/>
    <property type="evidence" value="ECO:0007669"/>
    <property type="project" value="TreeGrafter"/>
</dbReference>
<dbReference type="EMBL" id="CYYA01000015">
    <property type="protein sequence ID" value="CUN16466.1"/>
    <property type="molecule type" value="Genomic_DNA"/>
</dbReference>
<organism evidence="1 2">
    <name type="scientific">Eubacterium ramulus</name>
    <dbReference type="NCBI Taxonomy" id="39490"/>
    <lineage>
        <taxon>Bacteria</taxon>
        <taxon>Bacillati</taxon>
        <taxon>Bacillota</taxon>
        <taxon>Clostridia</taxon>
        <taxon>Eubacteriales</taxon>
        <taxon>Eubacteriaceae</taxon>
        <taxon>Eubacterium</taxon>
    </lineage>
</organism>
<dbReference type="SUPFAM" id="SSF56784">
    <property type="entry name" value="HAD-like"/>
    <property type="match status" value="1"/>
</dbReference>
<dbReference type="CDD" id="cd07516">
    <property type="entry name" value="HAD_Pase"/>
    <property type="match status" value="1"/>
</dbReference>
<dbReference type="NCBIfam" id="TIGR01484">
    <property type="entry name" value="HAD-SF-IIB"/>
    <property type="match status" value="1"/>
</dbReference>
<dbReference type="SFLD" id="SFLDG01140">
    <property type="entry name" value="C2.B:_Phosphomannomutase_and_P"/>
    <property type="match status" value="1"/>
</dbReference>
<dbReference type="InterPro" id="IPR000150">
    <property type="entry name" value="Cof"/>
</dbReference>
<protein>
    <submittedName>
        <fullName evidence="1">Phosphatase YidA</fullName>
        <ecNumber evidence="1">3.1.3.-</ecNumber>
    </submittedName>
</protein>
<dbReference type="OrthoDB" id="9781413at2"/>
<dbReference type="InterPro" id="IPR023214">
    <property type="entry name" value="HAD_sf"/>
</dbReference>
<proteinExistence type="predicted"/>
<dbReference type="SFLD" id="SFLDS00003">
    <property type="entry name" value="Haloacid_Dehalogenase"/>
    <property type="match status" value="1"/>
</dbReference>
<dbReference type="STRING" id="39490.ERS852448_02167"/>
<dbReference type="GeneID" id="97391227"/>
<reference evidence="1 2" key="1">
    <citation type="submission" date="2015-09" db="EMBL/GenBank/DDBJ databases">
        <authorList>
            <consortium name="Pathogen Informatics"/>
        </authorList>
    </citation>
    <scope>NUCLEOTIDE SEQUENCE [LARGE SCALE GENOMIC DNA]</scope>
    <source>
        <strain evidence="1 2">2789STDY5608891</strain>
    </source>
</reference>
<dbReference type="GO" id="GO:0016791">
    <property type="term" value="F:phosphatase activity"/>
    <property type="evidence" value="ECO:0007669"/>
    <property type="project" value="TreeGrafter"/>
</dbReference>
<gene>
    <name evidence="1" type="primary">yidA</name>
    <name evidence="1" type="ORF">ERS852448_02167</name>
</gene>
<dbReference type="InterPro" id="IPR036412">
    <property type="entry name" value="HAD-like_sf"/>
</dbReference>
<dbReference type="AlphaFoldDB" id="A0A173UQ36"/>
<dbReference type="Proteomes" id="UP000095492">
    <property type="component" value="Unassembled WGS sequence"/>
</dbReference>
<dbReference type="GO" id="GO:0005829">
    <property type="term" value="C:cytosol"/>
    <property type="evidence" value="ECO:0007669"/>
    <property type="project" value="TreeGrafter"/>
</dbReference>
<keyword evidence="1" id="KW-0378">Hydrolase</keyword>
<dbReference type="RefSeq" id="WP_055290535.1">
    <property type="nucleotide sequence ID" value="NZ_CP173382.1"/>
</dbReference>